<dbReference type="EMBL" id="JAEACU010000001">
    <property type="protein sequence ID" value="KAH7546685.1"/>
    <property type="molecule type" value="Genomic_DNA"/>
</dbReference>
<evidence type="ECO:0000313" key="3">
    <source>
        <dbReference type="EMBL" id="KAH7546685.1"/>
    </source>
</evidence>
<feature type="region of interest" description="Disordered" evidence="1">
    <location>
        <begin position="600"/>
        <end position="621"/>
    </location>
</feature>
<evidence type="ECO:0000313" key="4">
    <source>
        <dbReference type="Proteomes" id="UP000813462"/>
    </source>
</evidence>
<reference evidence="3" key="1">
    <citation type="journal article" date="2021" name="Front. Plant Sci.">
        <title>Chromosome-Scale Genome Assembly for Chinese Sour Jujube and Insights Into Its Genome Evolution and Domestication Signature.</title>
        <authorList>
            <person name="Shen L.-Y."/>
            <person name="Luo H."/>
            <person name="Wang X.-L."/>
            <person name="Wang X.-M."/>
            <person name="Qiu X.-J."/>
            <person name="Liu H."/>
            <person name="Zhou S.-S."/>
            <person name="Jia K.-H."/>
            <person name="Nie S."/>
            <person name="Bao Y.-T."/>
            <person name="Zhang R.-G."/>
            <person name="Yun Q.-Z."/>
            <person name="Chai Y.-H."/>
            <person name="Lu J.-Y."/>
            <person name="Li Y."/>
            <person name="Zhao S.-W."/>
            <person name="Mao J.-F."/>
            <person name="Jia S.-G."/>
            <person name="Mao Y.-M."/>
        </authorList>
    </citation>
    <scope>NUCLEOTIDE SEQUENCE</scope>
    <source>
        <strain evidence="3">AT0</strain>
        <tissue evidence="3">Leaf</tissue>
    </source>
</reference>
<dbReference type="OrthoDB" id="1572276at2759"/>
<feature type="compositionally biased region" description="Basic and acidic residues" evidence="1">
    <location>
        <begin position="611"/>
        <end position="621"/>
    </location>
</feature>
<feature type="compositionally biased region" description="Polar residues" evidence="1">
    <location>
        <begin position="680"/>
        <end position="693"/>
    </location>
</feature>
<dbReference type="InterPro" id="IPR044824">
    <property type="entry name" value="MAIN-like"/>
</dbReference>
<feature type="compositionally biased region" description="Basic and acidic residues" evidence="1">
    <location>
        <begin position="669"/>
        <end position="678"/>
    </location>
</feature>
<feature type="region of interest" description="Disordered" evidence="1">
    <location>
        <begin position="641"/>
        <end position="705"/>
    </location>
</feature>
<accession>A0A978W401</accession>
<proteinExistence type="predicted"/>
<dbReference type="AlphaFoldDB" id="A0A978W401"/>
<evidence type="ECO:0000256" key="1">
    <source>
        <dbReference type="SAM" id="MobiDB-lite"/>
    </source>
</evidence>
<protein>
    <recommendedName>
        <fullName evidence="2">Aminotransferase-like plant mobile domain-containing protein</fullName>
    </recommendedName>
</protein>
<dbReference type="PANTHER" id="PTHR46033:SF80">
    <property type="entry name" value="PROTEIN MAIN-LIKE 2-LIKE"/>
    <property type="match status" value="1"/>
</dbReference>
<feature type="region of interest" description="Disordered" evidence="1">
    <location>
        <begin position="475"/>
        <end position="504"/>
    </location>
</feature>
<comment type="caution">
    <text evidence="3">The sequence shown here is derived from an EMBL/GenBank/DDBJ whole genome shotgun (WGS) entry which is preliminary data.</text>
</comment>
<evidence type="ECO:0000259" key="2">
    <source>
        <dbReference type="Pfam" id="PF10536"/>
    </source>
</evidence>
<feature type="domain" description="Aminotransferase-like plant mobile" evidence="2">
    <location>
        <begin position="100"/>
        <end position="459"/>
    </location>
</feature>
<feature type="compositionally biased region" description="Basic and acidic residues" evidence="1">
    <location>
        <begin position="484"/>
        <end position="497"/>
    </location>
</feature>
<dbReference type="Proteomes" id="UP000813462">
    <property type="component" value="Unassembled WGS sequence"/>
</dbReference>
<sequence length="791" mass="89778">MEEPQEETIFEEREELMVSPFGGNPTLRVAHFLRPLISIEEQPLPTLSSPSSPVIPTTAYDLQEPASKIQFKGWRNQHKKWEAWIQSLHPKYQSIWKKAGTYEAIMGSRYFFCKHKELVLGLAEKWCPETNTFVFPWGEATITLEDMMVLGGFSVLGDSVSCPLLTKEMVDTENKLFEARKTAKKYNNPNVSHASWLNHFMGSGSELEHLAFLSMWLSKFLFPSTTGDILQRRVFPIAIHLAIGTRVALAPAVLSRIYEDLGLLKLRLMDYSTKLEKVFQVLNLYAPFHLVQLWAWERFPLSRSNPNHISNGEPRLARWHMLKPGKIENIRLNLDSAGECFQWRPYAISVVNWLFPKFYPDKEQWVLVDSCLDQDLESFARCLRVCNLVGLDCIQQYLPHRVARQFGMDQDIPTCVPQHYLAAQIELDKYNRMTGVAKIYVPPRLTKSDVTTQYVEWWNKSKLWAQKDQIVHSVRKPRNSTRVPRRDLGNREDDHHVSVPPGFAPESHTIDVMALCSGAENYVLGSLDKPNNEENRPQLDVKCSSVPQYQNTSHLESDDGDAGKMDMLGPQAVENMVRGKSEIGKPEIVVSDAIENEEGHLNDTIVSNKDNNNEENCKSSRYKMGDLELQAPISSYLGNREDHHHVSDPQVMASCGGAEDSITGSLDRPNNERNRPQIDDMSSSGPQCQNISHLDSDDGGDEKMEMLGSPAAEEDMLKGKGEIGKPENVLISYAIKIEEGHVENTNVSKKDNNEESSKFTSHKMRGLELEARISRLEGMVATLKGERLNRE</sequence>
<name>A0A978W401_ZIZJJ</name>
<gene>
    <name evidence="3" type="ORF">FEM48_Zijuj01G0227800</name>
</gene>
<dbReference type="InterPro" id="IPR019557">
    <property type="entry name" value="AminoTfrase-like_pln_mobile"/>
</dbReference>
<organism evidence="3 4">
    <name type="scientific">Ziziphus jujuba var. spinosa</name>
    <dbReference type="NCBI Taxonomy" id="714518"/>
    <lineage>
        <taxon>Eukaryota</taxon>
        <taxon>Viridiplantae</taxon>
        <taxon>Streptophyta</taxon>
        <taxon>Embryophyta</taxon>
        <taxon>Tracheophyta</taxon>
        <taxon>Spermatophyta</taxon>
        <taxon>Magnoliopsida</taxon>
        <taxon>eudicotyledons</taxon>
        <taxon>Gunneridae</taxon>
        <taxon>Pentapetalae</taxon>
        <taxon>rosids</taxon>
        <taxon>fabids</taxon>
        <taxon>Rosales</taxon>
        <taxon>Rhamnaceae</taxon>
        <taxon>Paliureae</taxon>
        <taxon>Ziziphus</taxon>
    </lineage>
</organism>
<dbReference type="Pfam" id="PF10536">
    <property type="entry name" value="PMD"/>
    <property type="match status" value="1"/>
</dbReference>
<dbReference type="GO" id="GO:0010073">
    <property type="term" value="P:meristem maintenance"/>
    <property type="evidence" value="ECO:0007669"/>
    <property type="project" value="InterPro"/>
</dbReference>
<dbReference type="PANTHER" id="PTHR46033">
    <property type="entry name" value="PROTEIN MAIN-LIKE 2"/>
    <property type="match status" value="1"/>
</dbReference>